<feature type="transmembrane region" description="Helical" evidence="8">
    <location>
        <begin position="130"/>
        <end position="155"/>
    </location>
</feature>
<dbReference type="Pfam" id="PF00005">
    <property type="entry name" value="ABC_tran"/>
    <property type="match status" value="1"/>
</dbReference>
<keyword evidence="3 8" id="KW-0812">Transmembrane</keyword>
<feature type="transmembrane region" description="Helical" evidence="8">
    <location>
        <begin position="229"/>
        <end position="249"/>
    </location>
</feature>
<feature type="transmembrane region" description="Helical" evidence="8">
    <location>
        <begin position="42"/>
        <end position="63"/>
    </location>
</feature>
<reference evidence="10" key="1">
    <citation type="submission" date="2022-08" db="EMBL/GenBank/DDBJ databases">
        <title>Novel Bdellovibrio Species Isolated from Svalbard: Designation Bdellovibrio svalbardensis.</title>
        <authorList>
            <person name="Mitchell R.J."/>
            <person name="Choi S.Y."/>
        </authorList>
    </citation>
    <scope>NUCLEOTIDE SEQUENCE</scope>
    <source>
        <strain evidence="10">PAP01</strain>
    </source>
</reference>
<sequence length="460" mass="51492">MNSANSLYAQDFGNLQIAMAFVLVLVAMAISKLLKLDLKKDFFIASLRTTLQLIGVGYILRWVFKSESLVVNLLILLVMTLVAAQAVTSRLKQKNLKYYVAALVALLASVWPLGFIALEVFFRAQALQQSIFFIPFMGVLMGNALSAISLAFVGLERVRAENILEIETFKALGANSFEACQRLYRDLLRNALTPNLNGMTIVGIVSLPGVMAGQLIGGVDPVTAARFQILVMFLILLTAMVGTLVALGLNHFFFMPSWLTSQEQPWSFPLEQHEKLVLSGPSGTGKSRLLKSMRLLDLESVRATLQNKSSVKLLESSSLKTQYLHQRAFFIPGTVEENLRWPFSFKNNSEKIYKADRIQKFLKKLGLPPDILQKNATTLSGGEGQLIHLIRSLQFDPQVLFLDEPSSSLDSQKTELLEAFLDEWTQQKNHSLVMITHNRDQTKRFASKVLLLKDEGLMYE</sequence>
<feature type="transmembrane region" description="Helical" evidence="8">
    <location>
        <begin position="69"/>
        <end position="87"/>
    </location>
</feature>
<dbReference type="SUPFAM" id="SSF52540">
    <property type="entry name" value="P-loop containing nucleoside triphosphate hydrolases"/>
    <property type="match status" value="1"/>
</dbReference>
<evidence type="ECO:0000256" key="5">
    <source>
        <dbReference type="ARBA" id="ARBA00022840"/>
    </source>
</evidence>
<dbReference type="InterPro" id="IPR003439">
    <property type="entry name" value="ABC_transporter-like_ATP-bd"/>
</dbReference>
<dbReference type="PROSITE" id="PS50893">
    <property type="entry name" value="ABC_TRANSPORTER_2"/>
    <property type="match status" value="1"/>
</dbReference>
<keyword evidence="11" id="KW-1185">Reference proteome</keyword>
<keyword evidence="5" id="KW-0067">ATP-binding</keyword>
<protein>
    <submittedName>
        <fullName evidence="10">ABC transporter permease</fullName>
    </submittedName>
</protein>
<evidence type="ECO:0000256" key="8">
    <source>
        <dbReference type="SAM" id="Phobius"/>
    </source>
</evidence>
<keyword evidence="6 8" id="KW-1133">Transmembrane helix</keyword>
<keyword evidence="7 8" id="KW-0472">Membrane</keyword>
<evidence type="ECO:0000256" key="1">
    <source>
        <dbReference type="ARBA" id="ARBA00004141"/>
    </source>
</evidence>
<gene>
    <name evidence="10" type="ORF">NWE73_08555</name>
</gene>
<evidence type="ECO:0000259" key="9">
    <source>
        <dbReference type="PROSITE" id="PS50893"/>
    </source>
</evidence>
<evidence type="ECO:0000256" key="6">
    <source>
        <dbReference type="ARBA" id="ARBA00022989"/>
    </source>
</evidence>
<dbReference type="Pfam" id="PF03649">
    <property type="entry name" value="UPF0014"/>
    <property type="match status" value="1"/>
</dbReference>
<proteinExistence type="inferred from homology"/>
<evidence type="ECO:0000313" key="11">
    <source>
        <dbReference type="Proteomes" id="UP001152321"/>
    </source>
</evidence>
<dbReference type="RefSeq" id="WP_277577890.1">
    <property type="nucleotide sequence ID" value="NZ_JANRMI010000002.1"/>
</dbReference>
<dbReference type="InterPro" id="IPR005226">
    <property type="entry name" value="UPF0014_fam"/>
</dbReference>
<accession>A0ABT6DHZ4</accession>
<comment type="caution">
    <text evidence="10">The sequence shown here is derived from an EMBL/GenBank/DDBJ whole genome shotgun (WGS) entry which is preliminary data.</text>
</comment>
<organism evidence="10 11">
    <name type="scientific">Bdellovibrio svalbardensis</name>
    <dbReference type="NCBI Taxonomy" id="2972972"/>
    <lineage>
        <taxon>Bacteria</taxon>
        <taxon>Pseudomonadati</taxon>
        <taxon>Bdellovibrionota</taxon>
        <taxon>Bdellovibrionia</taxon>
        <taxon>Bdellovibrionales</taxon>
        <taxon>Pseudobdellovibrionaceae</taxon>
        <taxon>Bdellovibrio</taxon>
    </lineage>
</organism>
<evidence type="ECO:0000256" key="4">
    <source>
        <dbReference type="ARBA" id="ARBA00022741"/>
    </source>
</evidence>
<comment type="similarity">
    <text evidence="2">Belongs to the UPF0014 family.</text>
</comment>
<feature type="transmembrane region" description="Helical" evidence="8">
    <location>
        <begin position="12"/>
        <end position="30"/>
    </location>
</feature>
<dbReference type="Gene3D" id="3.40.50.300">
    <property type="entry name" value="P-loop containing nucleotide triphosphate hydrolases"/>
    <property type="match status" value="1"/>
</dbReference>
<comment type="subcellular location">
    <subcellularLocation>
        <location evidence="1">Membrane</location>
        <topology evidence="1">Multi-pass membrane protein</topology>
    </subcellularLocation>
</comment>
<feature type="transmembrane region" description="Helical" evidence="8">
    <location>
        <begin position="196"/>
        <end position="217"/>
    </location>
</feature>
<evidence type="ECO:0000313" key="10">
    <source>
        <dbReference type="EMBL" id="MDG0816411.1"/>
    </source>
</evidence>
<dbReference type="Proteomes" id="UP001152321">
    <property type="component" value="Unassembled WGS sequence"/>
</dbReference>
<feature type="domain" description="ABC transporter" evidence="9">
    <location>
        <begin position="247"/>
        <end position="460"/>
    </location>
</feature>
<dbReference type="PANTHER" id="PTHR30028">
    <property type="entry name" value="UPF0014 INNER MEMBRANE PROTEIN YBBM-RELATED"/>
    <property type="match status" value="1"/>
</dbReference>
<keyword evidence="4" id="KW-0547">Nucleotide-binding</keyword>
<feature type="transmembrane region" description="Helical" evidence="8">
    <location>
        <begin position="99"/>
        <end position="118"/>
    </location>
</feature>
<name>A0ABT6DHZ4_9BACT</name>
<evidence type="ECO:0000256" key="2">
    <source>
        <dbReference type="ARBA" id="ARBA00005268"/>
    </source>
</evidence>
<dbReference type="InterPro" id="IPR003593">
    <property type="entry name" value="AAA+_ATPase"/>
</dbReference>
<dbReference type="SMART" id="SM00382">
    <property type="entry name" value="AAA"/>
    <property type="match status" value="1"/>
</dbReference>
<evidence type="ECO:0000256" key="3">
    <source>
        <dbReference type="ARBA" id="ARBA00022692"/>
    </source>
</evidence>
<dbReference type="InterPro" id="IPR027417">
    <property type="entry name" value="P-loop_NTPase"/>
</dbReference>
<evidence type="ECO:0000256" key="7">
    <source>
        <dbReference type="ARBA" id="ARBA00023136"/>
    </source>
</evidence>
<dbReference type="PANTHER" id="PTHR30028:SF0">
    <property type="entry name" value="PROTEIN ALUMINUM SENSITIVE 3"/>
    <property type="match status" value="1"/>
</dbReference>
<dbReference type="EMBL" id="JANRMI010000002">
    <property type="protein sequence ID" value="MDG0816411.1"/>
    <property type="molecule type" value="Genomic_DNA"/>
</dbReference>